<dbReference type="KEGG" id="csv:101220529"/>
<dbReference type="InterPro" id="IPR007573">
    <property type="entry name" value="QWRF"/>
</dbReference>
<evidence type="ECO:0000313" key="3">
    <source>
        <dbReference type="EMBL" id="KGN65178.1"/>
    </source>
</evidence>
<dbReference type="EMBL" id="CM002922">
    <property type="protein sequence ID" value="KGN65178.1"/>
    <property type="molecule type" value="Genomic_DNA"/>
</dbReference>
<dbReference type="eggNOG" id="ENOG502QR63">
    <property type="taxonomic scope" value="Eukaryota"/>
</dbReference>
<dbReference type="Proteomes" id="UP000029981">
    <property type="component" value="Chromosome 1"/>
</dbReference>
<proteinExistence type="inferred from homology"/>
<evidence type="ECO:0000313" key="4">
    <source>
        <dbReference type="Proteomes" id="UP000029981"/>
    </source>
</evidence>
<dbReference type="GO" id="GO:0051225">
    <property type="term" value="P:spindle assembly"/>
    <property type="evidence" value="ECO:0000318"/>
    <property type="project" value="GO_Central"/>
</dbReference>
<feature type="compositionally biased region" description="Polar residues" evidence="2">
    <location>
        <begin position="363"/>
        <end position="377"/>
    </location>
</feature>
<feature type="region of interest" description="Disordered" evidence="2">
    <location>
        <begin position="145"/>
        <end position="208"/>
    </location>
</feature>
<comment type="similarity">
    <text evidence="1">Belongs to the QWRF family.</text>
</comment>
<dbReference type="GO" id="GO:0005737">
    <property type="term" value="C:cytoplasm"/>
    <property type="evidence" value="ECO:0000318"/>
    <property type="project" value="GO_Central"/>
</dbReference>
<evidence type="ECO:0000256" key="2">
    <source>
        <dbReference type="SAM" id="MobiDB-lite"/>
    </source>
</evidence>
<evidence type="ECO:0000256" key="1">
    <source>
        <dbReference type="ARBA" id="ARBA00010016"/>
    </source>
</evidence>
<reference evidence="3 4" key="1">
    <citation type="journal article" date="2009" name="Nat. Genet.">
        <title>The genome of the cucumber, Cucumis sativus L.</title>
        <authorList>
            <person name="Huang S."/>
            <person name="Li R."/>
            <person name="Zhang Z."/>
            <person name="Li L."/>
            <person name="Gu X."/>
            <person name="Fan W."/>
            <person name="Lucas W.J."/>
            <person name="Wang X."/>
            <person name="Xie B."/>
            <person name="Ni P."/>
            <person name="Ren Y."/>
            <person name="Zhu H."/>
            <person name="Li J."/>
            <person name="Lin K."/>
            <person name="Jin W."/>
            <person name="Fei Z."/>
            <person name="Li G."/>
            <person name="Staub J."/>
            <person name="Kilian A."/>
            <person name="van der Vossen E.A."/>
            <person name="Wu Y."/>
            <person name="Guo J."/>
            <person name="He J."/>
            <person name="Jia Z."/>
            <person name="Ren Y."/>
            <person name="Tian G."/>
            <person name="Lu Y."/>
            <person name="Ruan J."/>
            <person name="Qian W."/>
            <person name="Wang M."/>
            <person name="Huang Q."/>
            <person name="Li B."/>
            <person name="Xuan Z."/>
            <person name="Cao J."/>
            <person name="Asan"/>
            <person name="Wu Z."/>
            <person name="Zhang J."/>
            <person name="Cai Q."/>
            <person name="Bai Y."/>
            <person name="Zhao B."/>
            <person name="Han Y."/>
            <person name="Li Y."/>
            <person name="Li X."/>
            <person name="Wang S."/>
            <person name="Shi Q."/>
            <person name="Liu S."/>
            <person name="Cho W.K."/>
            <person name="Kim J.Y."/>
            <person name="Xu Y."/>
            <person name="Heller-Uszynska K."/>
            <person name="Miao H."/>
            <person name="Cheng Z."/>
            <person name="Zhang S."/>
            <person name="Wu J."/>
            <person name="Yang Y."/>
            <person name="Kang H."/>
            <person name="Li M."/>
            <person name="Liang H."/>
            <person name="Ren X."/>
            <person name="Shi Z."/>
            <person name="Wen M."/>
            <person name="Jian M."/>
            <person name="Yang H."/>
            <person name="Zhang G."/>
            <person name="Yang Z."/>
            <person name="Chen R."/>
            <person name="Liu S."/>
            <person name="Li J."/>
            <person name="Ma L."/>
            <person name="Liu H."/>
            <person name="Zhou Y."/>
            <person name="Zhao J."/>
            <person name="Fang X."/>
            <person name="Li G."/>
            <person name="Fang L."/>
            <person name="Li Y."/>
            <person name="Liu D."/>
            <person name="Zheng H."/>
            <person name="Zhang Y."/>
            <person name="Qin N."/>
            <person name="Li Z."/>
            <person name="Yang G."/>
            <person name="Yang S."/>
            <person name="Bolund L."/>
            <person name="Kristiansen K."/>
            <person name="Zheng H."/>
            <person name="Li S."/>
            <person name="Zhang X."/>
            <person name="Yang H."/>
            <person name="Wang J."/>
            <person name="Sun R."/>
            <person name="Zhang B."/>
            <person name="Jiang S."/>
            <person name="Wang J."/>
            <person name="Du Y."/>
            <person name="Li S."/>
        </authorList>
    </citation>
    <scope>NUCLEOTIDE SEQUENCE [LARGE SCALE GENOMIC DNA]</scope>
    <source>
        <strain evidence="4">cv. 9930</strain>
    </source>
</reference>
<gene>
    <name evidence="3" type="ORF">Csa_1G257350</name>
</gene>
<feature type="region of interest" description="Disordered" evidence="2">
    <location>
        <begin position="323"/>
        <end position="377"/>
    </location>
</feature>
<protein>
    <recommendedName>
        <fullName evidence="5">AUGMIN subunit 8</fullName>
    </recommendedName>
</protein>
<keyword evidence="4" id="KW-1185">Reference proteome</keyword>
<name>A0A0A0LTR5_CUCSA</name>
<feature type="compositionally biased region" description="Pro residues" evidence="2">
    <location>
        <begin position="88"/>
        <end position="97"/>
    </location>
</feature>
<dbReference type="Pfam" id="PF04484">
    <property type="entry name" value="QWRF"/>
    <property type="match status" value="1"/>
</dbReference>
<feature type="compositionally biased region" description="Polar residues" evidence="2">
    <location>
        <begin position="152"/>
        <end position="175"/>
    </location>
</feature>
<feature type="compositionally biased region" description="Polar residues" evidence="2">
    <location>
        <begin position="64"/>
        <end position="75"/>
    </location>
</feature>
<reference evidence="3 4" key="3">
    <citation type="journal article" date="2010" name="BMC Genomics">
        <title>Transcriptome sequencing and comparative analysis of cucumber flowers with different sex types.</title>
        <authorList>
            <person name="Guo S."/>
            <person name="Zheng Y."/>
            <person name="Joung J.G."/>
            <person name="Liu S."/>
            <person name="Zhang Z."/>
            <person name="Crasta O.R."/>
            <person name="Sobral B.W."/>
            <person name="Xu Y."/>
            <person name="Huang S."/>
            <person name="Fei Z."/>
        </authorList>
    </citation>
    <scope>NUCLEOTIDE SEQUENCE [LARGE SCALE GENOMIC DNA]</scope>
    <source>
        <strain evidence="4">cv. 9930</strain>
    </source>
</reference>
<reference evidence="3 4" key="2">
    <citation type="journal article" date="2009" name="PLoS ONE">
        <title>An integrated genetic and cytogenetic map of the cucumber genome.</title>
        <authorList>
            <person name="Ren Y."/>
            <person name="Zhang Z."/>
            <person name="Liu J."/>
            <person name="Staub J.E."/>
            <person name="Han Y."/>
            <person name="Cheng Z."/>
            <person name="Li X."/>
            <person name="Lu J."/>
            <person name="Miao H."/>
            <person name="Kang H."/>
            <person name="Xie B."/>
            <person name="Gu X."/>
            <person name="Wang X."/>
            <person name="Du Y."/>
            <person name="Jin W."/>
            <person name="Huang S."/>
        </authorList>
    </citation>
    <scope>NUCLEOTIDE SEQUENCE [LARGE SCALE GENOMIC DNA]</scope>
    <source>
        <strain evidence="4">cv. 9930</strain>
    </source>
</reference>
<feature type="compositionally biased region" description="Low complexity" evidence="2">
    <location>
        <begin position="38"/>
        <end position="63"/>
    </location>
</feature>
<dbReference type="AlphaFoldDB" id="A0A0A0LTR5"/>
<dbReference type="PANTHER" id="PTHR31807">
    <property type="entry name" value="AUGMIN FAMILY MEMBER"/>
    <property type="match status" value="1"/>
</dbReference>
<dbReference type="GO" id="GO:0005880">
    <property type="term" value="C:nuclear microtubule"/>
    <property type="evidence" value="ECO:0000318"/>
    <property type="project" value="GO_Central"/>
</dbReference>
<evidence type="ECO:0008006" key="5">
    <source>
        <dbReference type="Google" id="ProtNLM"/>
    </source>
</evidence>
<accession>A0A0A0LTR5</accession>
<feature type="region of interest" description="Disordered" evidence="2">
    <location>
        <begin position="1"/>
        <end position="103"/>
    </location>
</feature>
<dbReference type="STRING" id="3659.A0A0A0LTR5"/>
<reference evidence="3 4" key="4">
    <citation type="journal article" date="2011" name="BMC Genomics">
        <title>RNA-Seq improves annotation of protein-coding genes in the cucumber genome.</title>
        <authorList>
            <person name="Li Z."/>
            <person name="Zhang Z."/>
            <person name="Yan P."/>
            <person name="Huang S."/>
            <person name="Fei Z."/>
            <person name="Lin K."/>
        </authorList>
    </citation>
    <scope>NUCLEOTIDE SEQUENCE [LARGE SCALE GENOMIC DNA]</scope>
    <source>
        <strain evidence="4">cv. 9930</strain>
    </source>
</reference>
<sequence>MDVCESGRAFRKYTVEAAATTPRQPLVPAAKNNEVATRSPSRSKNNPSSPSSLSGPRRCPSPSITRPVSASSQSVLKRAQSAERKRPSTPPSPPSPATPIHGTPADVQLLSKRVIGGRTESLWPSTMRSLSVSFQSDTISIPVCKKEKPVLSSPSDRTLRPSSNFSSKQAETQAVSRKHTPERKKSPLRGKNGYGQSENSKPVDGSRAQFVDHQRWPSRVGAKASSNSLKCTVDLTDKRVPSLHKSLRGSGLSSTRATTGEIVNKPLQKSTSGVARLSYVDGRSREEFDANSANDNSMQESAANKVVSSSVAGIKITANRVGRYDSPTLCPRPSSPSKTPVLSSVARGVSPSRLRPSTPPPQGISSSRIKPSNSTQSNASTSVLSFIADYKKGKKTASYIEGAHKLRLLYNRHLQWRCANARAEVVLHNQEVIAEKTLLGVWTTTLNLWDSVIRKRINLQQLKQELKLISIMNDQMRCLNEWAVLERIHNQSLSGVIDDLESSTLRVPVTGGAKADAGSLNGAICSAVEVMQAMGSSICSLLPRVKVMQTLVFELTIVAAQEKAMLDECIALLASRAALQVEEQSLWTHLIQMKQGLENVSQF</sequence>
<dbReference type="GO" id="GO:0008017">
    <property type="term" value="F:microtubule binding"/>
    <property type="evidence" value="ECO:0000318"/>
    <property type="project" value="GO_Central"/>
</dbReference>
<dbReference type="OrthoDB" id="1924320at2759"/>
<dbReference type="OMA" id="AECHCCH"/>
<feature type="compositionally biased region" description="Basic residues" evidence="2">
    <location>
        <begin position="176"/>
        <end position="188"/>
    </location>
</feature>
<dbReference type="PANTHER" id="PTHR31807:SF37">
    <property type="entry name" value="HAUS AUGMIN-LIKE COMPLEX SUBUNIT 8"/>
    <property type="match status" value="1"/>
</dbReference>
<organism evidence="3 4">
    <name type="scientific">Cucumis sativus</name>
    <name type="common">Cucumber</name>
    <dbReference type="NCBI Taxonomy" id="3659"/>
    <lineage>
        <taxon>Eukaryota</taxon>
        <taxon>Viridiplantae</taxon>
        <taxon>Streptophyta</taxon>
        <taxon>Embryophyta</taxon>
        <taxon>Tracheophyta</taxon>
        <taxon>Spermatophyta</taxon>
        <taxon>Magnoliopsida</taxon>
        <taxon>eudicotyledons</taxon>
        <taxon>Gunneridae</taxon>
        <taxon>Pentapetalae</taxon>
        <taxon>rosids</taxon>
        <taxon>fabids</taxon>
        <taxon>Cucurbitales</taxon>
        <taxon>Cucurbitaceae</taxon>
        <taxon>Benincaseae</taxon>
        <taxon>Cucumis</taxon>
    </lineage>
</organism>
<dbReference type="Gramene" id="KGN65178">
    <property type="protein sequence ID" value="KGN65178"/>
    <property type="gene ID" value="Csa_1G257350"/>
</dbReference>